<dbReference type="InterPro" id="IPR032458">
    <property type="entry name" value="Histone_H2A_CS"/>
</dbReference>
<feature type="domain" description="Core Histone H2A/H2B/H3" evidence="10">
    <location>
        <begin position="14"/>
        <end position="88"/>
    </location>
</feature>
<keyword evidence="4 9" id="KW-0158">Chromosome</keyword>
<name>A0A0C2GUY3_9BILA</name>
<dbReference type="PRINTS" id="PR00620">
    <property type="entry name" value="HISTONEH2A"/>
</dbReference>
<gene>
    <name evidence="11" type="ORF">ANCDUO_06888</name>
</gene>
<keyword evidence="12" id="KW-1185">Reference proteome</keyword>
<dbReference type="GO" id="GO:0046982">
    <property type="term" value="F:protein heterodimerization activity"/>
    <property type="evidence" value="ECO:0007669"/>
    <property type="project" value="InterPro"/>
</dbReference>
<dbReference type="OrthoDB" id="5898126at2759"/>
<organism evidence="11 12">
    <name type="scientific">Ancylostoma duodenale</name>
    <dbReference type="NCBI Taxonomy" id="51022"/>
    <lineage>
        <taxon>Eukaryota</taxon>
        <taxon>Metazoa</taxon>
        <taxon>Ecdysozoa</taxon>
        <taxon>Nematoda</taxon>
        <taxon>Chromadorea</taxon>
        <taxon>Rhabditida</taxon>
        <taxon>Rhabditina</taxon>
        <taxon>Rhabditomorpha</taxon>
        <taxon>Strongyloidea</taxon>
        <taxon>Ancylostomatidae</taxon>
        <taxon>Ancylostomatinae</taxon>
        <taxon>Ancylostoma</taxon>
    </lineage>
</organism>
<dbReference type="PROSITE" id="PS00046">
    <property type="entry name" value="HISTONE_H2A"/>
    <property type="match status" value="1"/>
</dbReference>
<evidence type="ECO:0000256" key="2">
    <source>
        <dbReference type="ARBA" id="ARBA00004286"/>
    </source>
</evidence>
<dbReference type="PANTHER" id="PTHR23430">
    <property type="entry name" value="HISTONE H2A"/>
    <property type="match status" value="1"/>
</dbReference>
<evidence type="ECO:0000256" key="8">
    <source>
        <dbReference type="ARBA" id="ARBA00023269"/>
    </source>
</evidence>
<keyword evidence="5" id="KW-1017">Isopeptide bond</keyword>
<dbReference type="AlphaFoldDB" id="A0A0C2GUY3"/>
<dbReference type="GO" id="GO:0003677">
    <property type="term" value="F:DNA binding"/>
    <property type="evidence" value="ECO:0007669"/>
    <property type="project" value="UniProtKB-KW"/>
</dbReference>
<dbReference type="InterPro" id="IPR002119">
    <property type="entry name" value="Histone_H2A"/>
</dbReference>
<dbReference type="EMBL" id="KN729055">
    <property type="protein sequence ID" value="KIH62824.1"/>
    <property type="molecule type" value="Genomic_DNA"/>
</dbReference>
<proteinExistence type="inferred from homology"/>
<evidence type="ECO:0000256" key="3">
    <source>
        <dbReference type="ARBA" id="ARBA00010691"/>
    </source>
</evidence>
<dbReference type="InterPro" id="IPR007125">
    <property type="entry name" value="H2A/H2B/H3"/>
</dbReference>
<evidence type="ECO:0000259" key="10">
    <source>
        <dbReference type="Pfam" id="PF00125"/>
    </source>
</evidence>
<dbReference type="Proteomes" id="UP000054047">
    <property type="component" value="Unassembled WGS sequence"/>
</dbReference>
<comment type="similarity">
    <text evidence="3 9">Belongs to the histone H2A family.</text>
</comment>
<evidence type="ECO:0000256" key="7">
    <source>
        <dbReference type="ARBA" id="ARBA00023242"/>
    </source>
</evidence>
<accession>A0A0C2GUY3</accession>
<dbReference type="GO" id="GO:0030527">
    <property type="term" value="F:structural constituent of chromatin"/>
    <property type="evidence" value="ECO:0007669"/>
    <property type="project" value="InterPro"/>
</dbReference>
<reference evidence="11 12" key="1">
    <citation type="submission" date="2013-12" db="EMBL/GenBank/DDBJ databases">
        <title>Draft genome of the parsitic nematode Ancylostoma duodenale.</title>
        <authorList>
            <person name="Mitreva M."/>
        </authorList>
    </citation>
    <scope>NUCLEOTIDE SEQUENCE [LARGE SCALE GENOMIC DNA]</scope>
    <source>
        <strain evidence="11 12">Zhejiang</strain>
    </source>
</reference>
<dbReference type="InterPro" id="IPR009072">
    <property type="entry name" value="Histone-fold"/>
</dbReference>
<dbReference type="SUPFAM" id="SSF47113">
    <property type="entry name" value="Histone-fold"/>
    <property type="match status" value="1"/>
</dbReference>
<keyword evidence="6 9" id="KW-0238">DNA-binding</keyword>
<evidence type="ECO:0000256" key="6">
    <source>
        <dbReference type="ARBA" id="ARBA00023125"/>
    </source>
</evidence>
<sequence length="145" mass="16018">MLPVSAYLLPPFAPQPRSARAGLVFPVTRCHRQMKKLRVGRRVSPKAAVFMAAVLEYLVAEVLELAGYAAADHAKKRITPQHICVAVYTDSELLGIVDGTVFHEGGIVPRFRMYHVVEDIAFFAPDSYSSSTPLPRPVPQLYSPL</sequence>
<evidence type="ECO:0000313" key="12">
    <source>
        <dbReference type="Proteomes" id="UP000054047"/>
    </source>
</evidence>
<evidence type="ECO:0000256" key="4">
    <source>
        <dbReference type="ARBA" id="ARBA00022454"/>
    </source>
</evidence>
<comment type="subunit">
    <text evidence="9">The nucleosome is a histone octamer containing two molecules each of H2A, H2B, H3 and H4 assembled in one H3-H4 heterotetramer and two H2A-H2B heterodimers. The octamer wraps approximately 147 bp of DNA.</text>
</comment>
<dbReference type="GO" id="GO:0005634">
    <property type="term" value="C:nucleus"/>
    <property type="evidence" value="ECO:0007669"/>
    <property type="project" value="UniProtKB-SubCell"/>
</dbReference>
<keyword evidence="7 9" id="KW-0539">Nucleus</keyword>
<evidence type="ECO:0000313" key="11">
    <source>
        <dbReference type="EMBL" id="KIH62824.1"/>
    </source>
</evidence>
<dbReference type="Pfam" id="PF00125">
    <property type="entry name" value="Histone"/>
    <property type="match status" value="1"/>
</dbReference>
<keyword evidence="8 9" id="KW-0544">Nucleosome core</keyword>
<comment type="subcellular location">
    <subcellularLocation>
        <location evidence="2">Chromosome</location>
    </subcellularLocation>
    <subcellularLocation>
        <location evidence="1 9">Nucleus</location>
    </subcellularLocation>
</comment>
<dbReference type="CDD" id="cd00074">
    <property type="entry name" value="HFD_H2A"/>
    <property type="match status" value="1"/>
</dbReference>
<dbReference type="SMART" id="SM00414">
    <property type="entry name" value="H2A"/>
    <property type="match status" value="1"/>
</dbReference>
<dbReference type="Gene3D" id="1.10.20.10">
    <property type="entry name" value="Histone, subunit A"/>
    <property type="match status" value="1"/>
</dbReference>
<evidence type="ECO:0000256" key="1">
    <source>
        <dbReference type="ARBA" id="ARBA00004123"/>
    </source>
</evidence>
<evidence type="ECO:0000256" key="5">
    <source>
        <dbReference type="ARBA" id="ARBA00022499"/>
    </source>
</evidence>
<protein>
    <recommendedName>
        <fullName evidence="9">Histone H2A</fullName>
    </recommendedName>
</protein>
<dbReference type="GO" id="GO:0000786">
    <property type="term" value="C:nucleosome"/>
    <property type="evidence" value="ECO:0007669"/>
    <property type="project" value="UniProtKB-KW"/>
</dbReference>
<evidence type="ECO:0000256" key="9">
    <source>
        <dbReference type="RuleBase" id="RU003767"/>
    </source>
</evidence>